<name>A0A5N5XIL4_9EURO</name>
<evidence type="ECO:0000313" key="2">
    <source>
        <dbReference type="EMBL" id="KAB8079434.1"/>
    </source>
</evidence>
<feature type="compositionally biased region" description="Basic residues" evidence="1">
    <location>
        <begin position="13"/>
        <end position="33"/>
    </location>
</feature>
<protein>
    <submittedName>
        <fullName evidence="2">Uncharacterized protein</fullName>
    </submittedName>
</protein>
<feature type="region of interest" description="Disordered" evidence="1">
    <location>
        <begin position="1"/>
        <end position="33"/>
    </location>
</feature>
<dbReference type="EMBL" id="ML732150">
    <property type="protein sequence ID" value="KAB8079434.1"/>
    <property type="molecule type" value="Genomic_DNA"/>
</dbReference>
<proteinExistence type="predicted"/>
<dbReference type="AlphaFoldDB" id="A0A5N5XIL4"/>
<feature type="compositionally biased region" description="Polar residues" evidence="1">
    <location>
        <begin position="1"/>
        <end position="12"/>
    </location>
</feature>
<reference evidence="2 3" key="1">
    <citation type="submission" date="2019-04" db="EMBL/GenBank/DDBJ databases">
        <title>Friends and foes A comparative genomics study of 23 Aspergillus species from section Flavi.</title>
        <authorList>
            <consortium name="DOE Joint Genome Institute"/>
            <person name="Kjaerbolling I."/>
            <person name="Vesth T."/>
            <person name="Frisvad J.C."/>
            <person name="Nybo J.L."/>
            <person name="Theobald S."/>
            <person name="Kildgaard S."/>
            <person name="Isbrandt T."/>
            <person name="Kuo A."/>
            <person name="Sato A."/>
            <person name="Lyhne E.K."/>
            <person name="Kogle M.E."/>
            <person name="Wiebenga A."/>
            <person name="Kun R.S."/>
            <person name="Lubbers R.J."/>
            <person name="Makela M.R."/>
            <person name="Barry K."/>
            <person name="Chovatia M."/>
            <person name="Clum A."/>
            <person name="Daum C."/>
            <person name="Haridas S."/>
            <person name="He G."/>
            <person name="LaButti K."/>
            <person name="Lipzen A."/>
            <person name="Mondo S."/>
            <person name="Riley R."/>
            <person name="Salamov A."/>
            <person name="Simmons B.A."/>
            <person name="Magnuson J.K."/>
            <person name="Henrissat B."/>
            <person name="Mortensen U.H."/>
            <person name="Larsen T.O."/>
            <person name="Devries R.P."/>
            <person name="Grigoriev I.V."/>
            <person name="Machida M."/>
            <person name="Baker S.E."/>
            <person name="Andersen M.R."/>
        </authorList>
    </citation>
    <scope>NUCLEOTIDE SEQUENCE [LARGE SCALE GENOMIC DNA]</scope>
    <source>
        <strain evidence="2 3">CBS 151.66</strain>
    </source>
</reference>
<sequence>MESFMHTSQTSRASKRRCMPKKPEKPKKPKIKKVSGLLAQWPSPENVIFEPLIIKEYLSPQPILPSGVGRTL</sequence>
<evidence type="ECO:0000256" key="1">
    <source>
        <dbReference type="SAM" id="MobiDB-lite"/>
    </source>
</evidence>
<accession>A0A5N5XIL4</accession>
<evidence type="ECO:0000313" key="3">
    <source>
        <dbReference type="Proteomes" id="UP000326565"/>
    </source>
</evidence>
<gene>
    <name evidence="2" type="ORF">BDV29DRAFT_164403</name>
</gene>
<organism evidence="2 3">
    <name type="scientific">Aspergillus leporis</name>
    <dbReference type="NCBI Taxonomy" id="41062"/>
    <lineage>
        <taxon>Eukaryota</taxon>
        <taxon>Fungi</taxon>
        <taxon>Dikarya</taxon>
        <taxon>Ascomycota</taxon>
        <taxon>Pezizomycotina</taxon>
        <taxon>Eurotiomycetes</taxon>
        <taxon>Eurotiomycetidae</taxon>
        <taxon>Eurotiales</taxon>
        <taxon>Aspergillaceae</taxon>
        <taxon>Aspergillus</taxon>
        <taxon>Aspergillus subgen. Circumdati</taxon>
    </lineage>
</organism>
<keyword evidence="3" id="KW-1185">Reference proteome</keyword>
<dbReference type="Proteomes" id="UP000326565">
    <property type="component" value="Unassembled WGS sequence"/>
</dbReference>